<evidence type="ECO:0000259" key="7">
    <source>
        <dbReference type="PROSITE" id="PS51782"/>
    </source>
</evidence>
<evidence type="ECO:0000256" key="4">
    <source>
        <dbReference type="ARBA" id="ARBA00044955"/>
    </source>
</evidence>
<dbReference type="InterPro" id="IPR036779">
    <property type="entry name" value="LysM_dom_sf"/>
</dbReference>
<dbReference type="SMART" id="SM00656">
    <property type="entry name" value="Amb_all"/>
    <property type="match status" value="1"/>
</dbReference>
<keyword evidence="2 6" id="KW-0732">Signal</keyword>
<dbReference type="OrthoDB" id="1637350at2759"/>
<comment type="similarity">
    <text evidence="4">Belongs to the secreted LysM effector family.</text>
</comment>
<accession>A0A8H4X2V0</accession>
<evidence type="ECO:0000256" key="2">
    <source>
        <dbReference type="ARBA" id="ARBA00022729"/>
    </source>
</evidence>
<evidence type="ECO:0000256" key="5">
    <source>
        <dbReference type="RuleBase" id="RU361173"/>
    </source>
</evidence>
<dbReference type="GO" id="GO:0005576">
    <property type="term" value="C:extracellular region"/>
    <property type="evidence" value="ECO:0007669"/>
    <property type="project" value="UniProtKB-SubCell"/>
</dbReference>
<dbReference type="GO" id="GO:0000272">
    <property type="term" value="P:polysaccharide catabolic process"/>
    <property type="evidence" value="ECO:0007669"/>
    <property type="project" value="UniProtKB-KW"/>
</dbReference>
<dbReference type="InterPro" id="IPR011050">
    <property type="entry name" value="Pectin_lyase_fold/virulence"/>
</dbReference>
<evidence type="ECO:0000256" key="3">
    <source>
        <dbReference type="ARBA" id="ARBA00023239"/>
    </source>
</evidence>
<protein>
    <recommendedName>
        <fullName evidence="7">LysM domain-containing protein</fullName>
    </recommendedName>
</protein>
<dbReference type="EMBL" id="JABFAI010000041">
    <property type="protein sequence ID" value="KAF4959059.1"/>
    <property type="molecule type" value="Genomic_DNA"/>
</dbReference>
<dbReference type="CDD" id="cd00118">
    <property type="entry name" value="LysM"/>
    <property type="match status" value="1"/>
</dbReference>
<dbReference type="PANTHER" id="PTHR31683">
    <property type="entry name" value="PECTATE LYASE 18-RELATED"/>
    <property type="match status" value="1"/>
</dbReference>
<dbReference type="Gene3D" id="2.160.20.10">
    <property type="entry name" value="Single-stranded right-handed beta-helix, Pectin lyase-like"/>
    <property type="match status" value="1"/>
</dbReference>
<dbReference type="Pfam" id="PF01476">
    <property type="entry name" value="LysM"/>
    <property type="match status" value="1"/>
</dbReference>
<dbReference type="SUPFAM" id="SSF51126">
    <property type="entry name" value="Pectin lyase-like"/>
    <property type="match status" value="1"/>
</dbReference>
<organism evidence="8 9">
    <name type="scientific">Fusarium gaditjirri</name>
    <dbReference type="NCBI Taxonomy" id="282569"/>
    <lineage>
        <taxon>Eukaryota</taxon>
        <taxon>Fungi</taxon>
        <taxon>Dikarya</taxon>
        <taxon>Ascomycota</taxon>
        <taxon>Pezizomycotina</taxon>
        <taxon>Sordariomycetes</taxon>
        <taxon>Hypocreomycetidae</taxon>
        <taxon>Hypocreales</taxon>
        <taxon>Nectriaceae</taxon>
        <taxon>Fusarium</taxon>
        <taxon>Fusarium nisikadoi species complex</taxon>
    </lineage>
</organism>
<reference evidence="8" key="1">
    <citation type="journal article" date="2020" name="BMC Genomics">
        <title>Correction to: Identification and distribution of gene clusters required for synthesis of sphingolipid metabolism inhibitors in diverse species of the filamentous fungus Fusarium.</title>
        <authorList>
            <person name="Kim H.S."/>
            <person name="Lohmar J.M."/>
            <person name="Busman M."/>
            <person name="Brown D.W."/>
            <person name="Naumann T.A."/>
            <person name="Divon H.H."/>
            <person name="Lysoe E."/>
            <person name="Uhlig S."/>
            <person name="Proctor R.H."/>
        </authorList>
    </citation>
    <scope>NUCLEOTIDE SEQUENCE</scope>
    <source>
        <strain evidence="8">NRRL 45417</strain>
    </source>
</reference>
<dbReference type="Pfam" id="PF01822">
    <property type="entry name" value="WSC"/>
    <property type="match status" value="1"/>
</dbReference>
<dbReference type="SUPFAM" id="SSF54106">
    <property type="entry name" value="LysM domain"/>
    <property type="match status" value="1"/>
</dbReference>
<feature type="domain" description="LysM" evidence="7">
    <location>
        <begin position="402"/>
        <end position="448"/>
    </location>
</feature>
<dbReference type="PROSITE" id="PS51782">
    <property type="entry name" value="LYSM"/>
    <property type="match status" value="2"/>
</dbReference>
<dbReference type="InterPro" id="IPR002889">
    <property type="entry name" value="WSC_carb-bd"/>
</dbReference>
<dbReference type="InterPro" id="IPR045032">
    <property type="entry name" value="PEL"/>
</dbReference>
<dbReference type="GO" id="GO:0030570">
    <property type="term" value="F:pectate lyase activity"/>
    <property type="evidence" value="ECO:0007669"/>
    <property type="project" value="InterPro"/>
</dbReference>
<dbReference type="PANTHER" id="PTHR31683:SF18">
    <property type="entry name" value="PECTATE LYASE 21-RELATED"/>
    <property type="match status" value="1"/>
</dbReference>
<evidence type="ECO:0000313" key="8">
    <source>
        <dbReference type="EMBL" id="KAF4959059.1"/>
    </source>
</evidence>
<keyword evidence="3 5" id="KW-0456">Lyase</keyword>
<name>A0A8H4X2V0_9HYPO</name>
<gene>
    <name evidence="8" type="ORF">FGADI_1937</name>
</gene>
<dbReference type="InterPro" id="IPR002022">
    <property type="entry name" value="Pec_lyase"/>
</dbReference>
<keyword evidence="5" id="KW-0119">Carbohydrate metabolism</keyword>
<feature type="domain" description="LysM" evidence="7">
    <location>
        <begin position="495"/>
        <end position="543"/>
    </location>
</feature>
<proteinExistence type="inferred from homology"/>
<dbReference type="Proteomes" id="UP000604273">
    <property type="component" value="Unassembled WGS sequence"/>
</dbReference>
<feature type="chain" id="PRO_5034247042" description="LysM domain-containing protein" evidence="6">
    <location>
        <begin position="18"/>
        <end position="771"/>
    </location>
</feature>
<dbReference type="InterPro" id="IPR012334">
    <property type="entry name" value="Pectin_lyas_fold"/>
</dbReference>
<keyword evidence="5" id="KW-0964">Secreted</keyword>
<feature type="signal peptide" evidence="6">
    <location>
        <begin position="1"/>
        <end position="17"/>
    </location>
</feature>
<comment type="similarity">
    <text evidence="1 5">Belongs to the polysaccharide lyase 1 family.</text>
</comment>
<dbReference type="AlphaFoldDB" id="A0A8H4X2V0"/>
<comment type="caution">
    <text evidence="8">The sequence shown here is derived from an EMBL/GenBank/DDBJ whole genome shotgun (WGS) entry which is preliminary data.</text>
</comment>
<keyword evidence="9" id="KW-1185">Reference proteome</keyword>
<dbReference type="InterPro" id="IPR018392">
    <property type="entry name" value="LysM"/>
</dbReference>
<dbReference type="Pfam" id="PF00544">
    <property type="entry name" value="Pectate_lyase_4"/>
    <property type="match status" value="1"/>
</dbReference>
<evidence type="ECO:0000256" key="6">
    <source>
        <dbReference type="SAM" id="SignalP"/>
    </source>
</evidence>
<dbReference type="SMART" id="SM00257">
    <property type="entry name" value="LysM"/>
    <property type="match status" value="2"/>
</dbReference>
<dbReference type="Gene3D" id="3.10.350.10">
    <property type="entry name" value="LysM domain"/>
    <property type="match status" value="2"/>
</dbReference>
<evidence type="ECO:0000313" key="9">
    <source>
        <dbReference type="Proteomes" id="UP000604273"/>
    </source>
</evidence>
<keyword evidence="5" id="KW-0624">Polysaccharide degradation</keyword>
<reference evidence="8" key="2">
    <citation type="submission" date="2020-05" db="EMBL/GenBank/DDBJ databases">
        <authorList>
            <person name="Kim H.-S."/>
            <person name="Proctor R.H."/>
            <person name="Brown D.W."/>
        </authorList>
    </citation>
    <scope>NUCLEOTIDE SEQUENCE</scope>
    <source>
        <strain evidence="8">NRRL 45417</strain>
    </source>
</reference>
<comment type="subcellular location">
    <subcellularLocation>
        <location evidence="5">Secreted</location>
    </subcellularLocation>
</comment>
<sequence length="771" mass="85797">MKLSSVLCGVFATLTVAFPSEYLSLATWGVEGYAKDNPIGITTGGKGGKTVTVTTAEELVAAVKGTEPKIVKLKGKVTLPSRLKVGSNTSLIGVGLTAHITGAGVDVYHGDNVILQNLKITHILDNDCITIRNSTRVWVDHNEFASDIDQGPDHYDGQVDIIRASDWITVSWNYFHDHWKSSLVGNDATFRDLDFGHLHVTYHHNYWRNMGTRGPAGRFGHQHVYNNLYEDFLYQAIHSRSDNQVLVEGNVFRGNTSEALSTYGLVIPMDSPNTCTCGDEELDGYANLGAKNDWGKAGVNITQKGNFYKADYKYKLTPLKLVPTVAKLGAGVGYFLRKTKAAPHRRPWLVFLVYMYQKPTTLATLAVKYSVSSAEIFINNRDILNCYDMVEDVPICLPFQCNTYQVKENDTCTSVSKSLGITIKDFIYLNPWIRDDCGNFPSGTITLGKFVCTTPSDGHYNRTVNKSEPTDSNYVDEVIPRPENANLDANQECGRWFTVEEGDDCLSVLGQHDISLSLFTAANPSISPKNCTANLIPGQAYCVAPTKKALPESYPPPTYLRYGCYFSGNHFQDLYRPTLDLTLHKLSHVNPLSISSCQAYCLSHSLPVFGLQNRDTCLCDDRLRMDSRRNKIWGCSSRCDYIKDCGPEQPPIEVFSSHQYLPVEYASIGCFESKGDHVIMGKDSMSLSWGNNTLEECASSCVVWEADYFALQTKYYSPVEQTNFCICGNELNPAIERLSTEEEPIDEKVDTCSGKGRTIIYTTNSKYLESS</sequence>
<evidence type="ECO:0000256" key="1">
    <source>
        <dbReference type="ARBA" id="ARBA00010980"/>
    </source>
</evidence>